<gene>
    <name evidence="3" type="ORF">N0V91_009936</name>
</gene>
<dbReference type="OrthoDB" id="3477286at2759"/>
<dbReference type="PANTHER" id="PTHR24148">
    <property type="entry name" value="ANKYRIN REPEAT DOMAIN-CONTAINING PROTEIN 39 HOMOLOG-RELATED"/>
    <property type="match status" value="1"/>
</dbReference>
<protein>
    <recommendedName>
        <fullName evidence="2">Heterokaryon incompatibility domain-containing protein</fullName>
    </recommendedName>
</protein>
<dbReference type="InterPro" id="IPR052895">
    <property type="entry name" value="HetReg/Transcr_Mod"/>
</dbReference>
<dbReference type="Pfam" id="PF06985">
    <property type="entry name" value="HET"/>
    <property type="match status" value="1"/>
</dbReference>
<dbReference type="AlphaFoldDB" id="A0A9W8Z481"/>
<organism evidence="3 4">
    <name type="scientific">Didymella pomorum</name>
    <dbReference type="NCBI Taxonomy" id="749634"/>
    <lineage>
        <taxon>Eukaryota</taxon>
        <taxon>Fungi</taxon>
        <taxon>Dikarya</taxon>
        <taxon>Ascomycota</taxon>
        <taxon>Pezizomycotina</taxon>
        <taxon>Dothideomycetes</taxon>
        <taxon>Pleosporomycetidae</taxon>
        <taxon>Pleosporales</taxon>
        <taxon>Pleosporineae</taxon>
        <taxon>Didymellaceae</taxon>
        <taxon>Didymella</taxon>
    </lineage>
</organism>
<keyword evidence="4" id="KW-1185">Reference proteome</keyword>
<sequence length="173" mass="19637">MSEESFPRPEQENDMPFVGSATTSDPVKEDNFYSPINHAFYAQQPYQSFGLKKSIRLLRVTKDAASEESSFSLTNEIDLENARDTYTAISHCACNPKNTKQRIVNDLPFNAFADLAEAIEDACHYRESKHGNTDILLRAEQICINQSDLKERSHQVGMLPSDIRVCRQNKYGI</sequence>
<dbReference type="InterPro" id="IPR010730">
    <property type="entry name" value="HET"/>
</dbReference>
<accession>A0A9W8Z481</accession>
<evidence type="ECO:0000313" key="3">
    <source>
        <dbReference type="EMBL" id="KAJ4398806.1"/>
    </source>
</evidence>
<feature type="region of interest" description="Disordered" evidence="1">
    <location>
        <begin position="1"/>
        <end position="29"/>
    </location>
</feature>
<dbReference type="EMBL" id="JAPEVA010000121">
    <property type="protein sequence ID" value="KAJ4398806.1"/>
    <property type="molecule type" value="Genomic_DNA"/>
</dbReference>
<dbReference type="Proteomes" id="UP001140510">
    <property type="component" value="Unassembled WGS sequence"/>
</dbReference>
<evidence type="ECO:0000256" key="1">
    <source>
        <dbReference type="SAM" id="MobiDB-lite"/>
    </source>
</evidence>
<feature type="compositionally biased region" description="Basic and acidic residues" evidence="1">
    <location>
        <begin position="1"/>
        <end position="11"/>
    </location>
</feature>
<proteinExistence type="predicted"/>
<name>A0A9W8Z481_9PLEO</name>
<evidence type="ECO:0000259" key="2">
    <source>
        <dbReference type="Pfam" id="PF06985"/>
    </source>
</evidence>
<comment type="caution">
    <text evidence="3">The sequence shown here is derived from an EMBL/GenBank/DDBJ whole genome shotgun (WGS) entry which is preliminary data.</text>
</comment>
<evidence type="ECO:0000313" key="4">
    <source>
        <dbReference type="Proteomes" id="UP001140510"/>
    </source>
</evidence>
<reference evidence="3" key="1">
    <citation type="submission" date="2022-10" db="EMBL/GenBank/DDBJ databases">
        <title>Tapping the CABI collections for fungal endophytes: first genome assemblies for Collariella, Neodidymelliopsis, Ascochyta clinopodiicola, Didymella pomorum, Didymosphaeria variabile, Neocosmospora piperis and Neocucurbitaria cava.</title>
        <authorList>
            <person name="Hill R."/>
        </authorList>
    </citation>
    <scope>NUCLEOTIDE SEQUENCE</scope>
    <source>
        <strain evidence="3">IMI 355091</strain>
    </source>
</reference>
<feature type="domain" description="Heterokaryon incompatibility" evidence="2">
    <location>
        <begin position="86"/>
        <end position="159"/>
    </location>
</feature>
<dbReference type="PANTHER" id="PTHR24148:SF73">
    <property type="entry name" value="HET DOMAIN PROTEIN (AFU_ORTHOLOGUE AFUA_8G01020)"/>
    <property type="match status" value="1"/>
</dbReference>